<proteinExistence type="predicted"/>
<reference evidence="1" key="1">
    <citation type="journal article" date="2021" name="PeerJ">
        <title>Extensive microbial diversity within the chicken gut microbiome revealed by metagenomics and culture.</title>
        <authorList>
            <person name="Gilroy R."/>
            <person name="Ravi A."/>
            <person name="Getino M."/>
            <person name="Pursley I."/>
            <person name="Horton D.L."/>
            <person name="Alikhan N.F."/>
            <person name="Baker D."/>
            <person name="Gharbi K."/>
            <person name="Hall N."/>
            <person name="Watson M."/>
            <person name="Adriaenssens E.M."/>
            <person name="Foster-Nyarko E."/>
            <person name="Jarju S."/>
            <person name="Secka A."/>
            <person name="Antonio M."/>
            <person name="Oren A."/>
            <person name="Chaudhuri R.R."/>
            <person name="La Ragione R."/>
            <person name="Hildebrand F."/>
            <person name="Pallen M.J."/>
        </authorList>
    </citation>
    <scope>NUCLEOTIDE SEQUENCE</scope>
    <source>
        <strain evidence="1">CHK186-16707</strain>
    </source>
</reference>
<evidence type="ECO:0000313" key="1">
    <source>
        <dbReference type="EMBL" id="HJA08885.1"/>
    </source>
</evidence>
<name>A0A9D2HFI9_9BACT</name>
<dbReference type="AlphaFoldDB" id="A0A9D2HFI9"/>
<accession>A0A9D2HFI9</accession>
<dbReference type="Proteomes" id="UP000824225">
    <property type="component" value="Unassembled WGS sequence"/>
</dbReference>
<gene>
    <name evidence="1" type="ORF">H9962_06825</name>
</gene>
<sequence length="336" mass="36279">MPTPLIKPTFLPCPWAANGDKNVIPESGADLGYASWAMGWGVINQTDLAAGGIPPYRTDFNGALFALSSHLMWLQSGGMYEWAATLDYPARALIWASDGKLYLSLQPSGPGTEAGPQNPTAEGSADYWRQLDTSGKRQENRYELCEFYSFRHPTLRPGFQPAQGGVLQNAAEQYPEAWAYLQTAEGQKLCKTEVDWQAMSTATWYTLADGTKVGWEGIGGVPYYVQDLNTGSLRLPDLRGMYAEAAGFDSLDAGGVHGDGMRRLQGALAYTRSTGGNQTTGLLYWGDTTNKVVASQDGDGAQNIYFDSSRVAPTAAKTQPRAWGALACVYLGQPAS</sequence>
<organism evidence="1 2">
    <name type="scientific">Candidatus Mailhella merdigallinarum</name>
    <dbReference type="NCBI Taxonomy" id="2838658"/>
    <lineage>
        <taxon>Bacteria</taxon>
        <taxon>Pseudomonadati</taxon>
        <taxon>Thermodesulfobacteriota</taxon>
        <taxon>Desulfovibrionia</taxon>
        <taxon>Desulfovibrionales</taxon>
        <taxon>Desulfovibrionaceae</taxon>
        <taxon>Mailhella</taxon>
    </lineage>
</organism>
<reference evidence="1" key="2">
    <citation type="submission" date="2021-04" db="EMBL/GenBank/DDBJ databases">
        <authorList>
            <person name="Gilroy R."/>
        </authorList>
    </citation>
    <scope>NUCLEOTIDE SEQUENCE</scope>
    <source>
        <strain evidence="1">CHK186-16707</strain>
    </source>
</reference>
<protein>
    <submittedName>
        <fullName evidence="1">Uncharacterized protein</fullName>
    </submittedName>
</protein>
<dbReference type="EMBL" id="DXAN01000023">
    <property type="protein sequence ID" value="HJA08885.1"/>
    <property type="molecule type" value="Genomic_DNA"/>
</dbReference>
<comment type="caution">
    <text evidence="1">The sequence shown here is derived from an EMBL/GenBank/DDBJ whole genome shotgun (WGS) entry which is preliminary data.</text>
</comment>
<evidence type="ECO:0000313" key="2">
    <source>
        <dbReference type="Proteomes" id="UP000824225"/>
    </source>
</evidence>